<evidence type="ECO:0000259" key="1">
    <source>
        <dbReference type="Pfam" id="PF02698"/>
    </source>
</evidence>
<feature type="domain" description="DUF218" evidence="1">
    <location>
        <begin position="5"/>
        <end position="125"/>
    </location>
</feature>
<sequence length="163" mass="18241">MKKTVLIVLGSPNSPKGELSAISKSRLDFCANIFSKENVVLCTGGWGNHFNTSPKPHAYYAKAYLLKKGVLKDAFLKHAISSNTVDDAVKIKPIIEKLNDVRLTIITSDYHLERVKLIFNEILKSFELKFVGVETNLSEVAYNKLIAHEKKAVNSIINNGLYY</sequence>
<evidence type="ECO:0000313" key="2">
    <source>
        <dbReference type="EMBL" id="WOD45019.1"/>
    </source>
</evidence>
<dbReference type="InterPro" id="IPR003848">
    <property type="entry name" value="DUF218"/>
</dbReference>
<dbReference type="PANTHER" id="PTHR30336">
    <property type="entry name" value="INNER MEMBRANE PROTEIN, PROBABLE PERMEASE"/>
    <property type="match status" value="1"/>
</dbReference>
<dbReference type="EMBL" id="CP136521">
    <property type="protein sequence ID" value="WOD45019.1"/>
    <property type="molecule type" value="Genomic_DNA"/>
</dbReference>
<evidence type="ECO:0000313" key="3">
    <source>
        <dbReference type="Proteomes" id="UP001302486"/>
    </source>
</evidence>
<dbReference type="CDD" id="cd06259">
    <property type="entry name" value="YdcF-like"/>
    <property type="match status" value="1"/>
</dbReference>
<proteinExistence type="predicted"/>
<dbReference type="PANTHER" id="PTHR30336:SF20">
    <property type="entry name" value="DUF218 DOMAIN-CONTAINING PROTEIN"/>
    <property type="match status" value="1"/>
</dbReference>
<dbReference type="KEGG" id="hws:RNZ46_07070"/>
<dbReference type="Gene3D" id="3.40.50.620">
    <property type="entry name" value="HUPs"/>
    <property type="match status" value="1"/>
</dbReference>
<dbReference type="Pfam" id="PF02698">
    <property type="entry name" value="DUF218"/>
    <property type="match status" value="1"/>
</dbReference>
<dbReference type="AlphaFoldDB" id="A0AA97EQV4"/>
<gene>
    <name evidence="2" type="ORF">RNZ46_07070</name>
</gene>
<reference evidence="3" key="1">
    <citation type="submission" date="2024-06" db="EMBL/GenBank/DDBJ databases">
        <title>Hwangdonia haimaensis gen. nov., sp. nov., a member of the family Flavobacteriaceae isolated from the haima cold seep.</title>
        <authorList>
            <person name="Li J."/>
        </authorList>
    </citation>
    <scope>NUCLEOTIDE SEQUENCE [LARGE SCALE GENOMIC DNA]</scope>
    <source>
        <strain evidence="3">SCSIO 19198</strain>
    </source>
</reference>
<keyword evidence="3" id="KW-1185">Reference proteome</keyword>
<name>A0AA97EQV4_9FLAO</name>
<dbReference type="InterPro" id="IPR014729">
    <property type="entry name" value="Rossmann-like_a/b/a_fold"/>
</dbReference>
<protein>
    <submittedName>
        <fullName evidence="2">YdcF family protein</fullName>
    </submittedName>
</protein>
<dbReference type="RefSeq" id="WP_316984676.1">
    <property type="nucleotide sequence ID" value="NZ_CP136521.1"/>
</dbReference>
<organism evidence="2 3">
    <name type="scientific">Hwangdonia lutea</name>
    <dbReference type="NCBI Taxonomy" id="3075823"/>
    <lineage>
        <taxon>Bacteria</taxon>
        <taxon>Pseudomonadati</taxon>
        <taxon>Bacteroidota</taxon>
        <taxon>Flavobacteriia</taxon>
        <taxon>Flavobacteriales</taxon>
        <taxon>Flavobacteriaceae</taxon>
        <taxon>Hwangdonia</taxon>
    </lineage>
</organism>
<dbReference type="GO" id="GO:0005886">
    <property type="term" value="C:plasma membrane"/>
    <property type="evidence" value="ECO:0007669"/>
    <property type="project" value="TreeGrafter"/>
</dbReference>
<dbReference type="Proteomes" id="UP001302486">
    <property type="component" value="Chromosome"/>
</dbReference>
<dbReference type="InterPro" id="IPR051599">
    <property type="entry name" value="Cell_Envelope_Assoc"/>
</dbReference>
<accession>A0AA97EQV4</accession>